<dbReference type="Gene3D" id="1.10.10.10">
    <property type="entry name" value="Winged helix-like DNA-binding domain superfamily/Winged helix DNA-binding domain"/>
    <property type="match status" value="1"/>
</dbReference>
<keyword evidence="2" id="KW-1185">Reference proteome</keyword>
<evidence type="ECO:0000313" key="2">
    <source>
        <dbReference type="Proteomes" id="UP000564885"/>
    </source>
</evidence>
<organism evidence="1 2">
    <name type="scientific">Enterovirga aerilata</name>
    <dbReference type="NCBI Taxonomy" id="2730920"/>
    <lineage>
        <taxon>Bacteria</taxon>
        <taxon>Pseudomonadati</taxon>
        <taxon>Pseudomonadota</taxon>
        <taxon>Alphaproteobacteria</taxon>
        <taxon>Hyphomicrobiales</taxon>
        <taxon>Methylobacteriaceae</taxon>
        <taxon>Enterovirga</taxon>
    </lineage>
</organism>
<dbReference type="EMBL" id="JABEPP010000003">
    <property type="protein sequence ID" value="NNM72903.1"/>
    <property type="molecule type" value="Genomic_DNA"/>
</dbReference>
<dbReference type="InterPro" id="IPR021660">
    <property type="entry name" value="DUF3253"/>
</dbReference>
<dbReference type="InterPro" id="IPR036388">
    <property type="entry name" value="WH-like_DNA-bd_sf"/>
</dbReference>
<dbReference type="RefSeq" id="WP_171218417.1">
    <property type="nucleotide sequence ID" value="NZ_JABEPP010000003.1"/>
</dbReference>
<evidence type="ECO:0000313" key="1">
    <source>
        <dbReference type="EMBL" id="NNM72903.1"/>
    </source>
</evidence>
<gene>
    <name evidence="1" type="ORF">HJG44_10995</name>
</gene>
<dbReference type="InterPro" id="IPR036390">
    <property type="entry name" value="WH_DNA-bd_sf"/>
</dbReference>
<dbReference type="Pfam" id="PF11625">
    <property type="entry name" value="DUF3253"/>
    <property type="match status" value="1"/>
</dbReference>
<proteinExistence type="predicted"/>
<comment type="caution">
    <text evidence="1">The sequence shown here is derived from an EMBL/GenBank/DDBJ whole genome shotgun (WGS) entry which is preliminary data.</text>
</comment>
<reference evidence="1 2" key="1">
    <citation type="submission" date="2020-04" db="EMBL/GenBank/DDBJ databases">
        <title>Enterovirga sp. isolate from soil.</title>
        <authorList>
            <person name="Chea S."/>
            <person name="Kim D.-U."/>
        </authorList>
    </citation>
    <scope>NUCLEOTIDE SEQUENCE [LARGE SCALE GENOMIC DNA]</scope>
    <source>
        <strain evidence="1 2">DB1703</strain>
    </source>
</reference>
<protein>
    <submittedName>
        <fullName evidence="1">DUF3253 domain-containing protein</fullName>
    </submittedName>
</protein>
<dbReference type="SUPFAM" id="SSF46785">
    <property type="entry name" value="Winged helix' DNA-binding domain"/>
    <property type="match status" value="1"/>
</dbReference>
<sequence length="90" mass="10036">MKVAPERIEETILALVAERGPGRTICPSEAARAIAGDHPDQWSRLMGPVRQVAVRLMKQGRIVIRRKGRPVDPDDFRGVYRISGPEEASF</sequence>
<name>A0A849IG59_9HYPH</name>
<dbReference type="Proteomes" id="UP000564885">
    <property type="component" value="Unassembled WGS sequence"/>
</dbReference>
<accession>A0A849IG59</accession>
<dbReference type="AlphaFoldDB" id="A0A849IG59"/>